<dbReference type="EC" id="4.1.1.48" evidence="3"/>
<keyword evidence="6" id="KW-0822">Tryptophan biosynthesis</keyword>
<dbReference type="UniPathway" id="UPA00035">
    <property type="reaction ID" value="UER00043"/>
</dbReference>
<dbReference type="GO" id="GO:0004640">
    <property type="term" value="F:phosphoribosylanthranilate isomerase activity"/>
    <property type="evidence" value="ECO:0007669"/>
    <property type="project" value="TreeGrafter"/>
</dbReference>
<dbReference type="InterPro" id="IPR045186">
    <property type="entry name" value="Indole-3-glycerol_P_synth"/>
</dbReference>
<reference evidence="10" key="2">
    <citation type="journal article" date="2012" name="PLoS ONE">
        <title>A Deeply Branching Thermophilic Bacterium with an Ancient Acetyl-CoA Pathway Dominates a Subsurface Ecosystem.</title>
        <authorList>
            <person name="Takami H."/>
            <person name="Noguchi H."/>
            <person name="Takaki Y."/>
            <person name="Uchiyama I."/>
            <person name="Toyoda A."/>
            <person name="Nishi S."/>
            <person name="Chee G.-J."/>
            <person name="Arai W."/>
            <person name="Nunoura T."/>
            <person name="Itoh T."/>
            <person name="Hattori M."/>
            <person name="Takai K."/>
        </authorList>
    </citation>
    <scope>NUCLEOTIDE SEQUENCE</scope>
</reference>
<gene>
    <name evidence="10" type="ORF">HGMM_OP4C206</name>
</gene>
<evidence type="ECO:0000313" key="10">
    <source>
        <dbReference type="EMBL" id="BAL59570.1"/>
    </source>
</evidence>
<feature type="domain" description="Indole-3-glycerol phosphate synthase" evidence="9">
    <location>
        <begin position="43"/>
        <end position="262"/>
    </location>
</feature>
<dbReference type="PANTHER" id="PTHR22854">
    <property type="entry name" value="TRYPTOPHAN BIOSYNTHESIS PROTEIN"/>
    <property type="match status" value="1"/>
</dbReference>
<keyword evidence="8" id="KW-0456">Lyase</keyword>
<dbReference type="GO" id="GO:0000162">
    <property type="term" value="P:L-tryptophan biosynthetic process"/>
    <property type="evidence" value="ECO:0007669"/>
    <property type="project" value="UniProtKB-UniPathway"/>
</dbReference>
<dbReference type="CDD" id="cd00331">
    <property type="entry name" value="IGPS"/>
    <property type="match status" value="1"/>
</dbReference>
<comment type="catalytic activity">
    <reaction evidence="1">
        <text>1-(2-carboxyphenylamino)-1-deoxy-D-ribulose 5-phosphate + H(+) = (1S,2R)-1-C-(indol-3-yl)glycerol 3-phosphate + CO2 + H2O</text>
        <dbReference type="Rhea" id="RHEA:23476"/>
        <dbReference type="ChEBI" id="CHEBI:15377"/>
        <dbReference type="ChEBI" id="CHEBI:15378"/>
        <dbReference type="ChEBI" id="CHEBI:16526"/>
        <dbReference type="ChEBI" id="CHEBI:58613"/>
        <dbReference type="ChEBI" id="CHEBI:58866"/>
        <dbReference type="EC" id="4.1.1.48"/>
    </reaction>
</comment>
<protein>
    <recommendedName>
        <fullName evidence="3">indole-3-glycerol-phosphate synthase</fullName>
        <ecNumber evidence="3">4.1.1.48</ecNumber>
    </recommendedName>
</protein>
<sequence>MDHLESIVRDVRQTVESGYYRDLSPGPSPTRGGELGLRVRPRFSEAIALRRGSAVIAELKPASPGAGALLGQRAPAEILSKYARSGAVGISVLTEPVHFGGSLELLVCASRTGLPTLMKDFIIAPEQIVAAALCGASAVLVIVTVFERHYTSLTLEEAIALAHEHDLEVLAEVASVEEFLRAQRTEADMIGINNRDLVTLHTDLGRTEAILRAVRKDRVIWSLSGIETAQEIRRLRAAGADAFLVGAALMRAQDPAQKLRELIAYGHGEDLRHPL</sequence>
<evidence type="ECO:0000259" key="9">
    <source>
        <dbReference type="Pfam" id="PF00218"/>
    </source>
</evidence>
<dbReference type="InterPro" id="IPR011060">
    <property type="entry name" value="RibuloseP-bd_barrel"/>
</dbReference>
<dbReference type="Pfam" id="PF00218">
    <property type="entry name" value="IGPS"/>
    <property type="match status" value="1"/>
</dbReference>
<proteinExistence type="predicted"/>
<evidence type="ECO:0000256" key="1">
    <source>
        <dbReference type="ARBA" id="ARBA00001633"/>
    </source>
</evidence>
<organism evidence="10">
    <name type="scientific">Acetithermum autotrophicum</name>
    <dbReference type="NCBI Taxonomy" id="1446466"/>
    <lineage>
        <taxon>Bacteria</taxon>
        <taxon>Candidatus Bipolaricaulota</taxon>
        <taxon>Candidatus Acetithermum</taxon>
    </lineage>
</organism>
<dbReference type="InterPro" id="IPR013798">
    <property type="entry name" value="Indole-3-glycerol_P_synth_dom"/>
</dbReference>
<dbReference type="Gene3D" id="3.20.20.70">
    <property type="entry name" value="Aldolase class I"/>
    <property type="match status" value="1"/>
</dbReference>
<keyword evidence="5" id="KW-0210">Decarboxylase</keyword>
<comment type="pathway">
    <text evidence="2">Amino-acid biosynthesis; L-tryptophan biosynthesis; L-tryptophan from chorismate: step 4/5.</text>
</comment>
<evidence type="ECO:0000256" key="5">
    <source>
        <dbReference type="ARBA" id="ARBA00022793"/>
    </source>
</evidence>
<dbReference type="SUPFAM" id="SSF51366">
    <property type="entry name" value="Ribulose-phoshate binding barrel"/>
    <property type="match status" value="1"/>
</dbReference>
<name>H5SVE1_ACEAU</name>
<dbReference type="PANTHER" id="PTHR22854:SF2">
    <property type="entry name" value="INDOLE-3-GLYCEROL-PHOSPHATE SYNTHASE"/>
    <property type="match status" value="1"/>
</dbReference>
<evidence type="ECO:0000256" key="7">
    <source>
        <dbReference type="ARBA" id="ARBA00023141"/>
    </source>
</evidence>
<evidence type="ECO:0000256" key="6">
    <source>
        <dbReference type="ARBA" id="ARBA00022822"/>
    </source>
</evidence>
<reference evidence="10" key="1">
    <citation type="journal article" date="2005" name="Environ. Microbiol.">
        <title>Genetic and functional properties of uncultivated thermophilic crenarchaeotes from a subsurface gold mine as revealed by analysis of genome fragments.</title>
        <authorList>
            <person name="Nunoura T."/>
            <person name="Hirayama H."/>
            <person name="Takami H."/>
            <person name="Oida H."/>
            <person name="Nishi S."/>
            <person name="Shimamura S."/>
            <person name="Suzuki Y."/>
            <person name="Inagaki F."/>
            <person name="Takai K."/>
            <person name="Nealson K.H."/>
            <person name="Horikoshi K."/>
        </authorList>
    </citation>
    <scope>NUCLEOTIDE SEQUENCE</scope>
</reference>
<keyword evidence="7" id="KW-0057">Aromatic amino acid biosynthesis</keyword>
<evidence type="ECO:0000256" key="2">
    <source>
        <dbReference type="ARBA" id="ARBA00004696"/>
    </source>
</evidence>
<dbReference type="EMBL" id="AP011803">
    <property type="protein sequence ID" value="BAL59570.1"/>
    <property type="molecule type" value="Genomic_DNA"/>
</dbReference>
<keyword evidence="4" id="KW-0028">Amino-acid biosynthesis</keyword>
<dbReference type="AlphaFoldDB" id="H5SVE1"/>
<dbReference type="InterPro" id="IPR013785">
    <property type="entry name" value="Aldolase_TIM"/>
</dbReference>
<dbReference type="GO" id="GO:0004425">
    <property type="term" value="F:indole-3-glycerol-phosphate synthase activity"/>
    <property type="evidence" value="ECO:0007669"/>
    <property type="project" value="UniProtKB-EC"/>
</dbReference>
<evidence type="ECO:0000256" key="4">
    <source>
        <dbReference type="ARBA" id="ARBA00022605"/>
    </source>
</evidence>
<evidence type="ECO:0000256" key="8">
    <source>
        <dbReference type="ARBA" id="ARBA00023239"/>
    </source>
</evidence>
<accession>H5SVE1</accession>
<evidence type="ECO:0000256" key="3">
    <source>
        <dbReference type="ARBA" id="ARBA00012362"/>
    </source>
</evidence>